<dbReference type="Proteomes" id="UP000005239">
    <property type="component" value="Unassembled WGS sequence"/>
</dbReference>
<name>A0A2A6B3F4_PRIPA</name>
<reference evidence="2" key="1">
    <citation type="journal article" date="2008" name="Nat. Genet.">
        <title>The Pristionchus pacificus genome provides a unique perspective on nematode lifestyle and parasitism.</title>
        <authorList>
            <person name="Dieterich C."/>
            <person name="Clifton S.W."/>
            <person name="Schuster L.N."/>
            <person name="Chinwalla A."/>
            <person name="Delehaunty K."/>
            <person name="Dinkelacker I."/>
            <person name="Fulton L."/>
            <person name="Fulton R."/>
            <person name="Godfrey J."/>
            <person name="Minx P."/>
            <person name="Mitreva M."/>
            <person name="Roeseler W."/>
            <person name="Tian H."/>
            <person name="Witte H."/>
            <person name="Yang S.P."/>
            <person name="Wilson R.K."/>
            <person name="Sommer R.J."/>
        </authorList>
    </citation>
    <scope>NUCLEOTIDE SEQUENCE [LARGE SCALE GENOMIC DNA]</scope>
    <source>
        <strain evidence="2">PS312</strain>
    </source>
</reference>
<keyword evidence="2" id="KW-1185">Reference proteome</keyword>
<evidence type="ECO:0000313" key="1">
    <source>
        <dbReference type="EnsemblMetazoa" id="PPA42984.1"/>
    </source>
</evidence>
<accession>A0A8R1YXN2</accession>
<gene>
    <name evidence="1" type="primary">WBGene00281353</name>
</gene>
<proteinExistence type="predicted"/>
<protein>
    <submittedName>
        <fullName evidence="1">Uncharacterized protein</fullName>
    </submittedName>
</protein>
<evidence type="ECO:0000313" key="2">
    <source>
        <dbReference type="Proteomes" id="UP000005239"/>
    </source>
</evidence>
<reference evidence="1" key="2">
    <citation type="submission" date="2022-06" db="UniProtKB">
        <authorList>
            <consortium name="EnsemblMetazoa"/>
        </authorList>
    </citation>
    <scope>IDENTIFICATION</scope>
    <source>
        <strain evidence="1">PS312</strain>
    </source>
</reference>
<sequence>ILIVGVIASFDLLYPIYPAPSQKLLYDCRLFIHHHDKYLKVDTLLNSTEFEYEYNDGVRNKHIPGGIVFCYFKVNSSTPATTLSTFKNVFKSCIAENEAQLYSLKKFLVGYHPSQYPTIQQLSYFSLNDLEMTLALTRSYLPTIFDYSFCKTSLSTSSFLQTFCIFNDGFVNTDLPSEELLCKFHYTARQQSEYASNTTAALADMYSLLRELSQTIHYHVNVACYQASNANAVCTMVFRSAIKNDEKDSISFIEILEYTDYLPSHLFNDDDN</sequence>
<accession>A0A2A6B3F4</accession>
<dbReference type="AlphaFoldDB" id="A0A2A6B3F4"/>
<organism evidence="1 2">
    <name type="scientific">Pristionchus pacificus</name>
    <name type="common">Parasitic nematode worm</name>
    <dbReference type="NCBI Taxonomy" id="54126"/>
    <lineage>
        <taxon>Eukaryota</taxon>
        <taxon>Metazoa</taxon>
        <taxon>Ecdysozoa</taxon>
        <taxon>Nematoda</taxon>
        <taxon>Chromadorea</taxon>
        <taxon>Rhabditida</taxon>
        <taxon>Rhabditina</taxon>
        <taxon>Diplogasteromorpha</taxon>
        <taxon>Diplogasteroidea</taxon>
        <taxon>Neodiplogasteridae</taxon>
        <taxon>Pristionchus</taxon>
    </lineage>
</organism>
<dbReference type="EnsemblMetazoa" id="PPA42984.1">
    <property type="protein sequence ID" value="PPA42984.1"/>
    <property type="gene ID" value="WBGene00281353"/>
</dbReference>